<comment type="caution">
    <text evidence="1">The sequence shown here is derived from an EMBL/GenBank/DDBJ whole genome shotgun (WGS) entry which is preliminary data.</text>
</comment>
<organism evidence="1 2">
    <name type="scientific">Nephila pilipes</name>
    <name type="common">Giant wood spider</name>
    <name type="synonym">Nephila maculata</name>
    <dbReference type="NCBI Taxonomy" id="299642"/>
    <lineage>
        <taxon>Eukaryota</taxon>
        <taxon>Metazoa</taxon>
        <taxon>Ecdysozoa</taxon>
        <taxon>Arthropoda</taxon>
        <taxon>Chelicerata</taxon>
        <taxon>Arachnida</taxon>
        <taxon>Araneae</taxon>
        <taxon>Araneomorphae</taxon>
        <taxon>Entelegynae</taxon>
        <taxon>Araneoidea</taxon>
        <taxon>Nephilidae</taxon>
        <taxon>Nephila</taxon>
    </lineage>
</organism>
<gene>
    <name evidence="1" type="ORF">NPIL_692391</name>
</gene>
<dbReference type="Proteomes" id="UP000887013">
    <property type="component" value="Unassembled WGS sequence"/>
</dbReference>
<dbReference type="EMBL" id="BMAW01106985">
    <property type="protein sequence ID" value="GFT27014.1"/>
    <property type="molecule type" value="Genomic_DNA"/>
</dbReference>
<proteinExistence type="predicted"/>
<name>A0A8X6TL65_NEPPI</name>
<reference evidence="1" key="1">
    <citation type="submission" date="2020-08" db="EMBL/GenBank/DDBJ databases">
        <title>Multicomponent nature underlies the extraordinary mechanical properties of spider dragline silk.</title>
        <authorList>
            <person name="Kono N."/>
            <person name="Nakamura H."/>
            <person name="Mori M."/>
            <person name="Yoshida Y."/>
            <person name="Ohtoshi R."/>
            <person name="Malay A.D."/>
            <person name="Moran D.A.P."/>
            <person name="Tomita M."/>
            <person name="Numata K."/>
            <person name="Arakawa K."/>
        </authorList>
    </citation>
    <scope>NUCLEOTIDE SEQUENCE</scope>
</reference>
<accession>A0A8X6TL65</accession>
<sequence>MKGSYVFVQSNIDTSAECQVEFNAFYYTVVLISVNAATYGAATLLPPRTYFGGYAQGHVPFRQRPLPLRQMAGQRAASRHKPFKRQLFNA</sequence>
<keyword evidence="2" id="KW-1185">Reference proteome</keyword>
<evidence type="ECO:0000313" key="1">
    <source>
        <dbReference type="EMBL" id="GFT27014.1"/>
    </source>
</evidence>
<dbReference type="AlphaFoldDB" id="A0A8X6TL65"/>
<protein>
    <submittedName>
        <fullName evidence="1">Uncharacterized protein</fullName>
    </submittedName>
</protein>
<evidence type="ECO:0000313" key="2">
    <source>
        <dbReference type="Proteomes" id="UP000887013"/>
    </source>
</evidence>